<dbReference type="Pfam" id="PF01648">
    <property type="entry name" value="ACPS"/>
    <property type="match status" value="1"/>
</dbReference>
<name>A0A8J3ZVB6_9ACTN</name>
<dbReference type="AlphaFoldDB" id="A0A8J3ZVB6"/>
<keyword evidence="2 4" id="KW-0808">Transferase</keyword>
<dbReference type="RefSeq" id="WP_203929066.1">
    <property type="nucleotide sequence ID" value="NZ_BOPH01000054.1"/>
</dbReference>
<comment type="caution">
    <text evidence="4">The sequence shown here is derived from an EMBL/GenBank/DDBJ whole genome shotgun (WGS) entry which is preliminary data.</text>
</comment>
<feature type="domain" description="4'-phosphopantetheinyl transferase" evidence="3">
    <location>
        <begin position="107"/>
        <end position="169"/>
    </location>
</feature>
<dbReference type="PANTHER" id="PTHR12215">
    <property type="entry name" value="PHOSPHOPANTETHEINE TRANSFERASE"/>
    <property type="match status" value="1"/>
</dbReference>
<dbReference type="InterPro" id="IPR008278">
    <property type="entry name" value="4-PPantetheinyl_Trfase_dom"/>
</dbReference>
<dbReference type="GO" id="GO:0005829">
    <property type="term" value="C:cytosol"/>
    <property type="evidence" value="ECO:0007669"/>
    <property type="project" value="TreeGrafter"/>
</dbReference>
<dbReference type="SUPFAM" id="SSF56214">
    <property type="entry name" value="4'-phosphopantetheinyl transferase"/>
    <property type="match status" value="2"/>
</dbReference>
<dbReference type="GO" id="GO:0008897">
    <property type="term" value="F:holo-[acyl-carrier-protein] synthase activity"/>
    <property type="evidence" value="ECO:0007669"/>
    <property type="project" value="InterPro"/>
</dbReference>
<dbReference type="PANTHER" id="PTHR12215:SF10">
    <property type="entry name" value="L-AMINOADIPATE-SEMIALDEHYDE DEHYDROGENASE-PHOSPHOPANTETHEINYL TRANSFERASE"/>
    <property type="match status" value="1"/>
</dbReference>
<dbReference type="InterPro" id="IPR037143">
    <property type="entry name" value="4-PPantetheinyl_Trfase_dom_sf"/>
</dbReference>
<evidence type="ECO:0000313" key="4">
    <source>
        <dbReference type="EMBL" id="GIJ69135.1"/>
    </source>
</evidence>
<evidence type="ECO:0000259" key="3">
    <source>
        <dbReference type="Pfam" id="PF01648"/>
    </source>
</evidence>
<proteinExistence type="inferred from homology"/>
<organism evidence="4 5">
    <name type="scientific">Virgisporangium ochraceum</name>
    <dbReference type="NCBI Taxonomy" id="65505"/>
    <lineage>
        <taxon>Bacteria</taxon>
        <taxon>Bacillati</taxon>
        <taxon>Actinomycetota</taxon>
        <taxon>Actinomycetes</taxon>
        <taxon>Micromonosporales</taxon>
        <taxon>Micromonosporaceae</taxon>
        <taxon>Virgisporangium</taxon>
    </lineage>
</organism>
<accession>A0A8J3ZVB6</accession>
<reference evidence="4" key="1">
    <citation type="submission" date="2021-01" db="EMBL/GenBank/DDBJ databases">
        <title>Whole genome shotgun sequence of Virgisporangium ochraceum NBRC 16418.</title>
        <authorList>
            <person name="Komaki H."/>
            <person name="Tamura T."/>
        </authorList>
    </citation>
    <scope>NUCLEOTIDE SEQUENCE</scope>
    <source>
        <strain evidence="4">NBRC 16418</strain>
    </source>
</reference>
<evidence type="ECO:0000256" key="1">
    <source>
        <dbReference type="ARBA" id="ARBA00010990"/>
    </source>
</evidence>
<dbReference type="GO" id="GO:0019878">
    <property type="term" value="P:lysine biosynthetic process via aminoadipic acid"/>
    <property type="evidence" value="ECO:0007669"/>
    <property type="project" value="TreeGrafter"/>
</dbReference>
<sequence>MTRVDVWWARLADYSPGFDRLLSTVEVTRAARQRRPEDRVRQVLGAIMLRLAVGAETGRPPDEVVVDRTCPGCAQPHGRPMLPGTGLHASITHSADVVGLALTRVAPVGLDVERISEIDVASLSRSVLHGSERAPDLPSFFTYWTRKESVTKATGDGLRALLTGVRVSGPDEPPAVVAYPDRGRLPAVMVDLHPGEGYAGALTVLTTEPVRVEERLGVLLLQ</sequence>
<dbReference type="InterPro" id="IPR050559">
    <property type="entry name" value="P-Pant_transferase_sf"/>
</dbReference>
<evidence type="ECO:0000313" key="5">
    <source>
        <dbReference type="Proteomes" id="UP000635606"/>
    </source>
</evidence>
<dbReference type="Gene3D" id="3.90.470.20">
    <property type="entry name" value="4'-phosphopantetheinyl transferase domain"/>
    <property type="match status" value="2"/>
</dbReference>
<dbReference type="GO" id="GO:0000287">
    <property type="term" value="F:magnesium ion binding"/>
    <property type="evidence" value="ECO:0007669"/>
    <property type="project" value="InterPro"/>
</dbReference>
<gene>
    <name evidence="4" type="primary">sfp</name>
    <name evidence="4" type="ORF">Voc01_040520</name>
</gene>
<comment type="similarity">
    <text evidence="1">Belongs to the P-Pant transferase superfamily. Gsp/Sfp/HetI/AcpT family.</text>
</comment>
<dbReference type="EMBL" id="BOPH01000054">
    <property type="protein sequence ID" value="GIJ69135.1"/>
    <property type="molecule type" value="Genomic_DNA"/>
</dbReference>
<evidence type="ECO:0000256" key="2">
    <source>
        <dbReference type="ARBA" id="ARBA00022679"/>
    </source>
</evidence>
<keyword evidence="5" id="KW-1185">Reference proteome</keyword>
<protein>
    <submittedName>
        <fullName evidence="4">4'-phosphopantetheinyl transferase</fullName>
    </submittedName>
</protein>
<dbReference type="Proteomes" id="UP000635606">
    <property type="component" value="Unassembled WGS sequence"/>
</dbReference>